<feature type="chain" id="PRO_5045197397" description="Secreted protein" evidence="1">
    <location>
        <begin position="28"/>
        <end position="137"/>
    </location>
</feature>
<protein>
    <recommendedName>
        <fullName evidence="4">Secreted protein</fullName>
    </recommendedName>
</protein>
<name>A0ABP8P3U6_9NOCA</name>
<evidence type="ECO:0000313" key="3">
    <source>
        <dbReference type="Proteomes" id="UP001501183"/>
    </source>
</evidence>
<evidence type="ECO:0008006" key="4">
    <source>
        <dbReference type="Google" id="ProtNLM"/>
    </source>
</evidence>
<comment type="caution">
    <text evidence="2">The sequence shown here is derived from an EMBL/GenBank/DDBJ whole genome shotgun (WGS) entry which is preliminary data.</text>
</comment>
<evidence type="ECO:0000313" key="2">
    <source>
        <dbReference type="EMBL" id="GAA4479146.1"/>
    </source>
</evidence>
<feature type="signal peptide" evidence="1">
    <location>
        <begin position="1"/>
        <end position="27"/>
    </location>
</feature>
<organism evidence="2 3">
    <name type="scientific">Rhodococcus olei</name>
    <dbReference type="NCBI Taxonomy" id="2161675"/>
    <lineage>
        <taxon>Bacteria</taxon>
        <taxon>Bacillati</taxon>
        <taxon>Actinomycetota</taxon>
        <taxon>Actinomycetes</taxon>
        <taxon>Mycobacteriales</taxon>
        <taxon>Nocardiaceae</taxon>
        <taxon>Rhodococcus</taxon>
    </lineage>
</organism>
<gene>
    <name evidence="2" type="ORF">GCM10023094_23830</name>
</gene>
<dbReference type="Proteomes" id="UP001501183">
    <property type="component" value="Unassembled WGS sequence"/>
</dbReference>
<evidence type="ECO:0000256" key="1">
    <source>
        <dbReference type="SAM" id="SignalP"/>
    </source>
</evidence>
<sequence length="137" mass="14218">MRRTAVFIGATIAAVGLTIGTAGVAAALPTSVPGTTGHAYVAGVDMEPGSYYSRITDSMNCQFFLTQAGDDAPSYEGISVAAEYRIVDMEAGDRLDSVGCTNWNRQGNPFGSAGSEDFGLLGVLGSEHFIFNLPLGS</sequence>
<keyword evidence="3" id="KW-1185">Reference proteome</keyword>
<proteinExistence type="predicted"/>
<keyword evidence="1" id="KW-0732">Signal</keyword>
<reference evidence="3" key="1">
    <citation type="journal article" date="2019" name="Int. J. Syst. Evol. Microbiol.">
        <title>The Global Catalogue of Microorganisms (GCM) 10K type strain sequencing project: providing services to taxonomists for standard genome sequencing and annotation.</title>
        <authorList>
            <consortium name="The Broad Institute Genomics Platform"/>
            <consortium name="The Broad Institute Genome Sequencing Center for Infectious Disease"/>
            <person name="Wu L."/>
            <person name="Ma J."/>
        </authorList>
    </citation>
    <scope>NUCLEOTIDE SEQUENCE [LARGE SCALE GENOMIC DNA]</scope>
    <source>
        <strain evidence="3">JCM 32206</strain>
    </source>
</reference>
<accession>A0ABP8P3U6</accession>
<dbReference type="RefSeq" id="WP_345345021.1">
    <property type="nucleotide sequence ID" value="NZ_BAABFB010000038.1"/>
</dbReference>
<dbReference type="EMBL" id="BAABFB010000038">
    <property type="protein sequence ID" value="GAA4479146.1"/>
    <property type="molecule type" value="Genomic_DNA"/>
</dbReference>